<organism evidence="1">
    <name type="scientific">Siphoviridae sp. ctvyM23</name>
    <dbReference type="NCBI Taxonomy" id="2826514"/>
    <lineage>
        <taxon>Viruses</taxon>
        <taxon>Duplodnaviria</taxon>
        <taxon>Heunggongvirae</taxon>
        <taxon>Uroviricota</taxon>
        <taxon>Caudoviricetes</taxon>
    </lineage>
</organism>
<sequence length="37" mass="4332">MRSWQVAPVTYSSFSEIVVQVKTLSFSYFISNKFLLQ</sequence>
<reference evidence="1" key="1">
    <citation type="journal article" date="2021" name="Proc. Natl. Acad. Sci. U.S.A.">
        <title>A Catalog of Tens of Thousands of Viruses from Human Metagenomes Reveals Hidden Associations with Chronic Diseases.</title>
        <authorList>
            <person name="Tisza M.J."/>
            <person name="Buck C.B."/>
        </authorList>
    </citation>
    <scope>NUCLEOTIDE SEQUENCE</scope>
    <source>
        <strain evidence="1">CtvyM23</strain>
    </source>
</reference>
<name>A0A8S5MHR1_9CAUD</name>
<proteinExistence type="predicted"/>
<evidence type="ECO:0000313" key="1">
    <source>
        <dbReference type="EMBL" id="DAD81873.1"/>
    </source>
</evidence>
<protein>
    <submittedName>
        <fullName evidence="1">Uncharacterized protein</fullName>
    </submittedName>
</protein>
<accession>A0A8S5MHR1</accession>
<dbReference type="EMBL" id="BK014908">
    <property type="protein sequence ID" value="DAD81873.1"/>
    <property type="molecule type" value="Genomic_DNA"/>
</dbReference>